<keyword evidence="2" id="KW-0178">Competence</keyword>
<keyword evidence="5" id="KW-1185">Reference proteome</keyword>
<dbReference type="PIRSF" id="PIRSF021292">
    <property type="entry name" value="Competence_ComGD"/>
    <property type="match status" value="1"/>
</dbReference>
<organism evidence="4 5">
    <name type="scientific">Ureibacillus aquaedulcis</name>
    <dbReference type="NCBI Taxonomy" id="3058421"/>
    <lineage>
        <taxon>Bacteria</taxon>
        <taxon>Bacillati</taxon>
        <taxon>Bacillota</taxon>
        <taxon>Bacilli</taxon>
        <taxon>Bacillales</taxon>
        <taxon>Caryophanaceae</taxon>
        <taxon>Ureibacillus</taxon>
    </lineage>
</organism>
<sequence>MTAEFHTHPYTKNQKGFTLVEILLVLFIFLLISSIVFQITVKISEKRVVDHFFQQLILDIQEMQALAIQREEKIHIQFYNSNHYKAFGVYSGETLLEKDFPSNIQLEIYSNLKRFIIDPKGEISPFGTIKFYTPYGETNLVIYIKEGRMRLVEQ</sequence>
<accession>A0ABT8GPI4</accession>
<keyword evidence="3" id="KW-0472">Membrane</keyword>
<dbReference type="EMBL" id="JAUHTQ010000004">
    <property type="protein sequence ID" value="MDN4493315.1"/>
    <property type="molecule type" value="Genomic_DNA"/>
</dbReference>
<evidence type="ECO:0000256" key="2">
    <source>
        <dbReference type="ARBA" id="ARBA00023287"/>
    </source>
</evidence>
<dbReference type="InterPro" id="IPR045584">
    <property type="entry name" value="Pilin-like"/>
</dbReference>
<name>A0ABT8GPI4_9BACL</name>
<protein>
    <submittedName>
        <fullName evidence="4">Competence type IV pilus minor pilin ComGD</fullName>
    </submittedName>
</protein>
<keyword evidence="3" id="KW-1133">Transmembrane helix</keyword>
<evidence type="ECO:0000256" key="3">
    <source>
        <dbReference type="SAM" id="Phobius"/>
    </source>
</evidence>
<gene>
    <name evidence="4" type="primary">comGD</name>
    <name evidence="4" type="ORF">QYB95_07195</name>
</gene>
<comment type="subcellular location">
    <subcellularLocation>
        <location evidence="1">Cell surface</location>
    </subcellularLocation>
</comment>
<dbReference type="NCBIfam" id="NF040982">
    <property type="entry name" value="ComGD"/>
    <property type="match status" value="1"/>
</dbReference>
<dbReference type="InterPro" id="IPR012902">
    <property type="entry name" value="N_methyl_site"/>
</dbReference>
<dbReference type="Pfam" id="PF07963">
    <property type="entry name" value="N_methyl"/>
    <property type="match status" value="1"/>
</dbReference>
<dbReference type="SUPFAM" id="SSF54523">
    <property type="entry name" value="Pili subunits"/>
    <property type="match status" value="1"/>
</dbReference>
<feature type="transmembrane region" description="Helical" evidence="3">
    <location>
        <begin position="16"/>
        <end position="37"/>
    </location>
</feature>
<evidence type="ECO:0000256" key="1">
    <source>
        <dbReference type="ARBA" id="ARBA00004241"/>
    </source>
</evidence>
<dbReference type="PROSITE" id="PS00409">
    <property type="entry name" value="PROKAR_NTER_METHYL"/>
    <property type="match status" value="1"/>
</dbReference>
<reference evidence="4" key="1">
    <citation type="submission" date="2023-07" db="EMBL/GenBank/DDBJ databases">
        <title>Ureibacillus sp. isolated from freshwater well.</title>
        <authorList>
            <person name="Kirdat K."/>
            <person name="Bhatt A."/>
            <person name="Teware R."/>
            <person name="Bhavsar Y."/>
            <person name="Yadav A."/>
        </authorList>
    </citation>
    <scope>NUCLEOTIDE SEQUENCE</scope>
    <source>
        <strain evidence="4">BA0131</strain>
    </source>
</reference>
<dbReference type="RefSeq" id="WP_301137625.1">
    <property type="nucleotide sequence ID" value="NZ_JAUHTQ010000004.1"/>
</dbReference>
<comment type="caution">
    <text evidence="4">The sequence shown here is derived from an EMBL/GenBank/DDBJ whole genome shotgun (WGS) entry which is preliminary data.</text>
</comment>
<keyword evidence="3" id="KW-0812">Transmembrane</keyword>
<dbReference type="Proteomes" id="UP001172743">
    <property type="component" value="Unassembled WGS sequence"/>
</dbReference>
<evidence type="ECO:0000313" key="5">
    <source>
        <dbReference type="Proteomes" id="UP001172743"/>
    </source>
</evidence>
<dbReference type="InterPro" id="IPR016785">
    <property type="entry name" value="ComGD"/>
</dbReference>
<dbReference type="NCBIfam" id="TIGR02532">
    <property type="entry name" value="IV_pilin_GFxxxE"/>
    <property type="match status" value="1"/>
</dbReference>
<proteinExistence type="predicted"/>
<evidence type="ECO:0000313" key="4">
    <source>
        <dbReference type="EMBL" id="MDN4493315.1"/>
    </source>
</evidence>